<proteinExistence type="predicted"/>
<comment type="caution">
    <text evidence="2">The sequence shown here is derived from an EMBL/GenBank/DDBJ whole genome shotgun (WGS) entry which is preliminary data.</text>
</comment>
<protein>
    <recommendedName>
        <fullName evidence="1">pPIWI-RE three-gene island domain-containing protein</fullName>
    </recommendedName>
</protein>
<evidence type="ECO:0000259" key="1">
    <source>
        <dbReference type="Pfam" id="PF18156"/>
    </source>
</evidence>
<keyword evidence="3" id="KW-1185">Reference proteome</keyword>
<feature type="domain" description="pPIWI-RE three-gene island" evidence="1">
    <location>
        <begin position="2"/>
        <end position="131"/>
    </location>
</feature>
<dbReference type="Proteomes" id="UP000460558">
    <property type="component" value="Unassembled WGS sequence"/>
</dbReference>
<evidence type="ECO:0000313" key="3">
    <source>
        <dbReference type="Proteomes" id="UP000460558"/>
    </source>
</evidence>
<organism evidence="2 3">
    <name type="scientific">Streptomyces katsurahamanus</name>
    <dbReference type="NCBI Taxonomy" id="2577098"/>
    <lineage>
        <taxon>Bacteria</taxon>
        <taxon>Bacillati</taxon>
        <taxon>Actinomycetota</taxon>
        <taxon>Actinomycetes</taxon>
        <taxon>Kitasatosporales</taxon>
        <taxon>Streptomycetaceae</taxon>
        <taxon>Streptomyces</taxon>
    </lineage>
</organism>
<dbReference type="Pfam" id="PF18156">
    <property type="entry name" value="pPIWI_RE_Y"/>
    <property type="match status" value="1"/>
</dbReference>
<dbReference type="InterPro" id="IPR041191">
    <property type="entry name" value="pPIWI_RE_Y"/>
</dbReference>
<sequence length="333" mass="36361">MIELASKDQLSAFELPYPASIQLALDRVVLTGLTHGGPTPTGVPELLAWCRRPGLAGWPLELPGTLLTADARLIHPAVREPTRTCAELASHGPQSVTEQEAEALLTGLADICGTVERFMACRDFLIQRPVILRFDPMELLQPARAQTWNLVKGLYGPLPTRFAADELVHCCTGCGLLAKPVTKEGPWCEGGCPSEGREFVMSHEPRLSRALPLSLRLLLALPGRIEQAVRARFRERPRLIPLGLGVHRVNHPDGTPRVFQVHDREQPGLAALRAAETATRLGEPLSIVVPDGPAYLGYRRRFELALPTDAQVQIVSASEFTAPGPARARRNHA</sequence>
<name>A0ABW9NZ34_9ACTN</name>
<accession>A0ABW9NZ34</accession>
<reference evidence="2 3" key="1">
    <citation type="submission" date="2019-06" db="EMBL/GenBank/DDBJ databases">
        <title>Comparative genomics and metabolomics analyses of clavulanic acid producing Streptomyces species provides insight into specialized metabolism and evolution of beta-lactam biosynthetic gene clusters.</title>
        <authorList>
            <person name="Moore M.A."/>
            <person name="Cruz-Morales P."/>
            <person name="Barona Gomez F."/>
            <person name="Kapil T."/>
        </authorList>
    </citation>
    <scope>NUCLEOTIDE SEQUENCE [LARGE SCALE GENOMIC DNA]</scope>
    <source>
        <strain evidence="2 3">T-272</strain>
    </source>
</reference>
<dbReference type="EMBL" id="VDEQ01000268">
    <property type="protein sequence ID" value="MQS38586.1"/>
    <property type="molecule type" value="Genomic_DNA"/>
</dbReference>
<evidence type="ECO:0000313" key="2">
    <source>
        <dbReference type="EMBL" id="MQS38586.1"/>
    </source>
</evidence>
<gene>
    <name evidence="2" type="ORF">FFZ77_24255</name>
</gene>